<dbReference type="PANTHER" id="PTHR43047">
    <property type="entry name" value="TWO-COMPONENT HISTIDINE PROTEIN KINASE"/>
    <property type="match status" value="1"/>
</dbReference>
<evidence type="ECO:0000259" key="24">
    <source>
        <dbReference type="PROSITE" id="PS50885"/>
    </source>
</evidence>
<dbReference type="PIRSF" id="PIRSF036437">
    <property type="entry name" value="HK_TorS"/>
    <property type="match status" value="1"/>
</dbReference>
<feature type="transmembrane region" description="Helical" evidence="21">
    <location>
        <begin position="12"/>
        <end position="37"/>
    </location>
</feature>
<reference evidence="27" key="1">
    <citation type="submission" date="2016-06" db="EMBL/GenBank/DDBJ databases">
        <authorList>
            <person name="Rodrigo-Torres Lidia"/>
            <person name="Arahal R.David."/>
        </authorList>
    </citation>
    <scope>NUCLEOTIDE SEQUENCE [LARGE SCALE GENOMIC DNA]</scope>
    <source>
        <strain evidence="27">CECT 7223</strain>
    </source>
</reference>
<comment type="catalytic activity">
    <reaction evidence="1">
        <text>ATP + protein L-histidine = ADP + protein N-phospho-L-histidine.</text>
        <dbReference type="EC" id="2.7.13.3"/>
    </reaction>
</comment>
<dbReference type="Gene3D" id="6.10.340.10">
    <property type="match status" value="1"/>
</dbReference>
<evidence type="ECO:0000256" key="21">
    <source>
        <dbReference type="SAM" id="Phobius"/>
    </source>
</evidence>
<dbReference type="InterPro" id="IPR001789">
    <property type="entry name" value="Sig_transdc_resp-reg_receiver"/>
</dbReference>
<dbReference type="EMBL" id="FLQP01000066">
    <property type="protein sequence ID" value="SBS67611.1"/>
    <property type="molecule type" value="Genomic_DNA"/>
</dbReference>
<dbReference type="Gene3D" id="3.40.50.2300">
    <property type="match status" value="1"/>
</dbReference>
<keyword evidence="15 21" id="KW-0472">Membrane</keyword>
<evidence type="ECO:0000256" key="16">
    <source>
        <dbReference type="ARBA" id="ARBA00064003"/>
    </source>
</evidence>
<keyword evidence="20" id="KW-0175">Coiled coil</keyword>
<dbReference type="PROSITE" id="PS50109">
    <property type="entry name" value="HIS_KIN"/>
    <property type="match status" value="1"/>
</dbReference>
<keyword evidence="14" id="KW-0902">Two-component regulatory system</keyword>
<comment type="subunit">
    <text evidence="16">At low DSF concentrations, interacts with RpfF.</text>
</comment>
<feature type="domain" description="Response regulatory" evidence="23">
    <location>
        <begin position="712"/>
        <end position="835"/>
    </location>
</feature>
<dbReference type="Gene3D" id="1.20.58.920">
    <property type="match status" value="2"/>
</dbReference>
<dbReference type="EC" id="2.7.13.3" evidence="3"/>
<dbReference type="SUPFAM" id="SSF52172">
    <property type="entry name" value="CheY-like"/>
    <property type="match status" value="1"/>
</dbReference>
<keyword evidence="4" id="KW-1003">Cell membrane</keyword>
<dbReference type="PROSITE" id="PS50885">
    <property type="entry name" value="HAMP"/>
    <property type="match status" value="1"/>
</dbReference>
<dbReference type="GO" id="GO:0005524">
    <property type="term" value="F:ATP binding"/>
    <property type="evidence" value="ECO:0007669"/>
    <property type="project" value="UniProtKB-KW"/>
</dbReference>
<keyword evidence="5" id="KW-0997">Cell inner membrane</keyword>
<keyword evidence="13 21" id="KW-1133">Transmembrane helix</keyword>
<evidence type="ECO:0000256" key="4">
    <source>
        <dbReference type="ARBA" id="ARBA00022475"/>
    </source>
</evidence>
<dbReference type="Pfam" id="PF02518">
    <property type="entry name" value="HATPase_c"/>
    <property type="match status" value="1"/>
</dbReference>
<feature type="modified residue" description="Phosphohistidine" evidence="18">
    <location>
        <position position="955"/>
    </location>
</feature>
<dbReference type="GO" id="GO:0005886">
    <property type="term" value="C:plasma membrane"/>
    <property type="evidence" value="ECO:0007669"/>
    <property type="project" value="UniProtKB-SubCell"/>
</dbReference>
<feature type="domain" description="Histidine kinase" evidence="22">
    <location>
        <begin position="476"/>
        <end position="694"/>
    </location>
</feature>
<evidence type="ECO:0000259" key="22">
    <source>
        <dbReference type="PROSITE" id="PS50109"/>
    </source>
</evidence>
<keyword evidence="11" id="KW-0378">Hydrolase</keyword>
<evidence type="ECO:0000256" key="6">
    <source>
        <dbReference type="ARBA" id="ARBA00022553"/>
    </source>
</evidence>
<dbReference type="SMART" id="SM00073">
    <property type="entry name" value="HPT"/>
    <property type="match status" value="1"/>
</dbReference>
<feature type="domain" description="HAMP" evidence="24">
    <location>
        <begin position="360"/>
        <end position="412"/>
    </location>
</feature>
<keyword evidence="12" id="KW-0067">ATP-binding</keyword>
<feature type="coiled-coil region" evidence="20">
    <location>
        <begin position="417"/>
        <end position="466"/>
    </location>
</feature>
<dbReference type="Pfam" id="PF00512">
    <property type="entry name" value="HisKA"/>
    <property type="match status" value="1"/>
</dbReference>
<dbReference type="GO" id="GO:0016787">
    <property type="term" value="F:hydrolase activity"/>
    <property type="evidence" value="ECO:0007669"/>
    <property type="project" value="UniProtKB-KW"/>
</dbReference>
<evidence type="ECO:0000313" key="26">
    <source>
        <dbReference type="EMBL" id="SBS67611.1"/>
    </source>
</evidence>
<dbReference type="SUPFAM" id="SSF47226">
    <property type="entry name" value="Histidine-containing phosphotransfer domain, HPT domain"/>
    <property type="match status" value="1"/>
</dbReference>
<feature type="domain" description="HPt" evidence="25">
    <location>
        <begin position="916"/>
        <end position="1010"/>
    </location>
</feature>
<evidence type="ECO:0000313" key="27">
    <source>
        <dbReference type="Proteomes" id="UP000092876"/>
    </source>
</evidence>
<dbReference type="Gene3D" id="1.10.287.130">
    <property type="match status" value="1"/>
</dbReference>
<dbReference type="CDD" id="cd00082">
    <property type="entry name" value="HisKA"/>
    <property type="match status" value="1"/>
</dbReference>
<dbReference type="Gene3D" id="3.30.565.10">
    <property type="entry name" value="Histidine kinase-like ATPase, C-terminal domain"/>
    <property type="match status" value="1"/>
</dbReference>
<keyword evidence="6 19" id="KW-0597">Phosphoprotein</keyword>
<evidence type="ECO:0000256" key="2">
    <source>
        <dbReference type="ARBA" id="ARBA00004429"/>
    </source>
</evidence>
<keyword evidence="10" id="KW-0418">Kinase</keyword>
<evidence type="ECO:0000256" key="18">
    <source>
        <dbReference type="PROSITE-ProRule" id="PRU00110"/>
    </source>
</evidence>
<dbReference type="SMART" id="SM00388">
    <property type="entry name" value="HisKA"/>
    <property type="match status" value="1"/>
</dbReference>
<evidence type="ECO:0000256" key="8">
    <source>
        <dbReference type="ARBA" id="ARBA00022692"/>
    </source>
</evidence>
<dbReference type="GeneID" id="94235758"/>
<evidence type="ECO:0000259" key="25">
    <source>
        <dbReference type="PROSITE" id="PS50894"/>
    </source>
</evidence>
<feature type="modified residue" description="4-aspartylphosphate" evidence="19">
    <location>
        <position position="761"/>
    </location>
</feature>
<dbReference type="InterPro" id="IPR038188">
    <property type="entry name" value="TorS_sensor_sf"/>
</dbReference>
<evidence type="ECO:0000256" key="15">
    <source>
        <dbReference type="ARBA" id="ARBA00023136"/>
    </source>
</evidence>
<evidence type="ECO:0000256" key="11">
    <source>
        <dbReference type="ARBA" id="ARBA00022801"/>
    </source>
</evidence>
<dbReference type="InterPro" id="IPR037952">
    <property type="entry name" value="Sensor_TorS"/>
</dbReference>
<evidence type="ECO:0000256" key="14">
    <source>
        <dbReference type="ARBA" id="ARBA00023012"/>
    </source>
</evidence>
<dbReference type="Pfam" id="PF21689">
    <property type="entry name" value="TorS_sensor_domain"/>
    <property type="match status" value="1"/>
</dbReference>
<dbReference type="SMART" id="SM00387">
    <property type="entry name" value="HATPase_c"/>
    <property type="match status" value="1"/>
</dbReference>
<feature type="transmembrane region" description="Helical" evidence="21">
    <location>
        <begin position="337"/>
        <end position="358"/>
    </location>
</feature>
<dbReference type="InterPro" id="IPR011006">
    <property type="entry name" value="CheY-like_superfamily"/>
</dbReference>
<dbReference type="InterPro" id="IPR036097">
    <property type="entry name" value="HisK_dim/P_sf"/>
</dbReference>
<proteinExistence type="predicted"/>
<dbReference type="PROSITE" id="PS50110">
    <property type="entry name" value="RESPONSE_REGULATORY"/>
    <property type="match status" value="1"/>
</dbReference>
<evidence type="ECO:0000256" key="10">
    <source>
        <dbReference type="ARBA" id="ARBA00022777"/>
    </source>
</evidence>
<dbReference type="InterPro" id="IPR003594">
    <property type="entry name" value="HATPase_dom"/>
</dbReference>
<dbReference type="SUPFAM" id="SSF47384">
    <property type="entry name" value="Homodimeric domain of signal transducing histidine kinase"/>
    <property type="match status" value="1"/>
</dbReference>
<dbReference type="Gene3D" id="1.20.120.160">
    <property type="entry name" value="HPT domain"/>
    <property type="match status" value="1"/>
</dbReference>
<dbReference type="InterPro" id="IPR003661">
    <property type="entry name" value="HisK_dim/P_dom"/>
</dbReference>
<dbReference type="RefSeq" id="WP_065680103.1">
    <property type="nucleotide sequence ID" value="NZ_AP025461.1"/>
</dbReference>
<name>A0A1C3J1W2_9VIBR</name>
<evidence type="ECO:0000256" key="20">
    <source>
        <dbReference type="SAM" id="Coils"/>
    </source>
</evidence>
<dbReference type="CDD" id="cd06225">
    <property type="entry name" value="HAMP"/>
    <property type="match status" value="1"/>
</dbReference>
<evidence type="ECO:0000256" key="1">
    <source>
        <dbReference type="ARBA" id="ARBA00000085"/>
    </source>
</evidence>
<dbReference type="CDD" id="cd16172">
    <property type="entry name" value="TorS_sensor_domain"/>
    <property type="match status" value="1"/>
</dbReference>
<evidence type="ECO:0000256" key="12">
    <source>
        <dbReference type="ARBA" id="ARBA00022840"/>
    </source>
</evidence>
<keyword evidence="9" id="KW-0547">Nucleotide-binding</keyword>
<dbReference type="SMART" id="SM00448">
    <property type="entry name" value="REC"/>
    <property type="match status" value="1"/>
</dbReference>
<dbReference type="InterPro" id="IPR008207">
    <property type="entry name" value="Sig_transdc_His_kin_Hpt_dom"/>
</dbReference>
<dbReference type="InterPro" id="IPR036890">
    <property type="entry name" value="HATPase_C_sf"/>
</dbReference>
<evidence type="ECO:0000256" key="5">
    <source>
        <dbReference type="ARBA" id="ARBA00022519"/>
    </source>
</evidence>
<dbReference type="InterPro" id="IPR004358">
    <property type="entry name" value="Sig_transdc_His_kin-like_C"/>
</dbReference>
<evidence type="ECO:0000256" key="17">
    <source>
        <dbReference type="ARBA" id="ARBA00068150"/>
    </source>
</evidence>
<protein>
    <recommendedName>
        <fullName evidence="17">Sensory/regulatory protein RpfC</fullName>
        <ecNumber evidence="3">2.7.13.3</ecNumber>
    </recommendedName>
</protein>
<dbReference type="AlphaFoldDB" id="A0A1C3J1W2"/>
<keyword evidence="8 21" id="KW-0812">Transmembrane</keyword>
<evidence type="ECO:0000256" key="19">
    <source>
        <dbReference type="PROSITE-ProRule" id="PRU00169"/>
    </source>
</evidence>
<comment type="subcellular location">
    <subcellularLocation>
        <location evidence="2">Cell inner membrane</location>
        <topology evidence="2">Multi-pass membrane protein</topology>
    </subcellularLocation>
</comment>
<evidence type="ECO:0000259" key="23">
    <source>
        <dbReference type="PROSITE" id="PS50110"/>
    </source>
</evidence>
<dbReference type="FunFam" id="3.30.565.10:FF:000010">
    <property type="entry name" value="Sensor histidine kinase RcsC"/>
    <property type="match status" value="1"/>
</dbReference>
<dbReference type="Proteomes" id="UP000092876">
    <property type="component" value="Unassembled WGS sequence"/>
</dbReference>
<dbReference type="PROSITE" id="PS50894">
    <property type="entry name" value="HPT"/>
    <property type="match status" value="1"/>
</dbReference>
<dbReference type="GO" id="GO:0000155">
    <property type="term" value="F:phosphorelay sensor kinase activity"/>
    <property type="evidence" value="ECO:0007669"/>
    <property type="project" value="InterPro"/>
</dbReference>
<dbReference type="PRINTS" id="PR00344">
    <property type="entry name" value="BCTRLSENSOR"/>
</dbReference>
<dbReference type="NCBIfam" id="TIGR02956">
    <property type="entry name" value="TMAO_torS"/>
    <property type="match status" value="1"/>
</dbReference>
<organism evidence="26 27">
    <name type="scientific">Vibrio atlanticus</name>
    <dbReference type="NCBI Taxonomy" id="693153"/>
    <lineage>
        <taxon>Bacteria</taxon>
        <taxon>Pseudomonadati</taxon>
        <taxon>Pseudomonadota</taxon>
        <taxon>Gammaproteobacteria</taxon>
        <taxon>Vibrionales</taxon>
        <taxon>Vibrionaceae</taxon>
        <taxon>Vibrio</taxon>
    </lineage>
</organism>
<dbReference type="CDD" id="cd16922">
    <property type="entry name" value="HATPase_EvgS-ArcB-TorS-like"/>
    <property type="match status" value="1"/>
</dbReference>
<evidence type="ECO:0000256" key="3">
    <source>
        <dbReference type="ARBA" id="ARBA00012438"/>
    </source>
</evidence>
<dbReference type="InterPro" id="IPR005467">
    <property type="entry name" value="His_kinase_dom"/>
</dbReference>
<dbReference type="Pfam" id="PF00072">
    <property type="entry name" value="Response_reg"/>
    <property type="match status" value="1"/>
</dbReference>
<gene>
    <name evidence="26" type="primary">torS</name>
    <name evidence="26" type="ORF">VAT7223_03805</name>
</gene>
<keyword evidence="7 26" id="KW-0808">Transferase</keyword>
<accession>A0A1C3J1W2</accession>
<dbReference type="InterPro" id="IPR014302">
    <property type="entry name" value="Sig_transdc_His_kinase_TorS"/>
</dbReference>
<evidence type="ECO:0000256" key="9">
    <source>
        <dbReference type="ARBA" id="ARBA00022741"/>
    </source>
</evidence>
<dbReference type="CDD" id="cd17546">
    <property type="entry name" value="REC_hyHK_CKI1_RcsC-like"/>
    <property type="match status" value="1"/>
</dbReference>
<evidence type="ECO:0000256" key="7">
    <source>
        <dbReference type="ARBA" id="ARBA00022679"/>
    </source>
</evidence>
<dbReference type="FunFam" id="1.10.287.130:FF:000002">
    <property type="entry name" value="Two-component osmosensing histidine kinase"/>
    <property type="match status" value="1"/>
</dbReference>
<dbReference type="CDD" id="cd00088">
    <property type="entry name" value="HPT"/>
    <property type="match status" value="1"/>
</dbReference>
<dbReference type="InterPro" id="IPR036641">
    <property type="entry name" value="HPT_dom_sf"/>
</dbReference>
<evidence type="ECO:0000256" key="13">
    <source>
        <dbReference type="ARBA" id="ARBA00022989"/>
    </source>
</evidence>
<dbReference type="Pfam" id="PF01627">
    <property type="entry name" value="Hpt"/>
    <property type="match status" value="1"/>
</dbReference>
<dbReference type="InterPro" id="IPR003660">
    <property type="entry name" value="HAMP_dom"/>
</dbReference>
<sequence>MLLASACIGRKLLASFLVMALLVLLSALIGVSGFSFVAKTERNVVDSALPAMIEARQVSELSNRIISSVQTLSNARNEAERKEAGTMLFGQLESLLQHIKELGVDSFDSQLLNKLENNVQSVINTLAELGVSVERKLWLNKELSSRVEEMRLLAEELEQLTRTQVLNTATIAVANVTHIYDLLETKQTDKAYQALDALVEVDLDLSERLHELHLLAYKMLNQIEETQTVTNVERIHQIQSEFESNLRIMARRVKAVEDPTRSAQMSQLLEELRKRQVVFDISLEQYENTKKSEFLMQNTLELFSQLNTTVNQLIDDSNLSTKKAVDELTSTLNLAQWSLSVISVIGLVIVAVIVWRVVYISVVKRLTEYSSALMSIAQGRLNIDISVKGNDELAHMGEAIITARNTAQALQVVAVGEAKAKRELEEHKEHLEELVTDRTYQLQKTNEKLNVEVENHAKARNAAEQASRAKSAFLATMSHEIRTPMNGVLGTARLLKDTGLDPLQSGYADIINRSGKNLLAILNDVLDYSKIEAGHLEIRTASFDLYQMVKDTYQLMEGRAAEKKLNFDFHIESNVQRYWRGDVTRISQILNNLVGNAIKFTETGSVDIFISLDIEDENRVMFEVSDSGVGIDGKEQACLFDAFTQTGSGRNKTGGTGLGLAISKSIMQAMNGDIGVHSEEGEGSQFWFSVPLFAGEKIETKAPTIEACIRAKVLLIEDNPVNCIVAEGFLNNLGHDVVMATTGEEARAIFSELAFDIALVDINLPDCDGIELIQQLKAILEQTSTAEPLNIPPMVAVSAHVFNEEVESYLASGFDGFLPKPLEKEALSQLIVTQLDGKALLLPQPDPNDAVCKQNYKRVIESNSDERNATLMADVLANHTATIDAKYDTTDSQDRGDAPVKLIDSKVIEGDLSILGLEKMKQIVALFDESSDLTLNELAEASQADDGREVKSLAHKLKGSAGSLGLSALYSLCQSIEASEEPLLQYRDNDQALSELVKDSLKALVPYVSV</sequence>
<dbReference type="SUPFAM" id="SSF55874">
    <property type="entry name" value="ATPase domain of HSP90 chaperone/DNA topoisomerase II/histidine kinase"/>
    <property type="match status" value="1"/>
</dbReference>